<dbReference type="EMBL" id="BEXA01000003">
    <property type="protein sequence ID" value="GAY73655.1"/>
    <property type="molecule type" value="Genomic_DNA"/>
</dbReference>
<keyword evidence="5" id="KW-1185">Reference proteome</keyword>
<dbReference type="Pfam" id="PF02571">
    <property type="entry name" value="CbiJ"/>
    <property type="match status" value="1"/>
</dbReference>
<protein>
    <submittedName>
        <fullName evidence="4">Cobalt-precorrin-6x reductase</fullName>
        <ecNumber evidence="4">1.3.1.54</ecNumber>
    </submittedName>
</protein>
<keyword evidence="2" id="KW-0169">Cobalamin biosynthesis</keyword>
<comment type="pathway">
    <text evidence="1">Cofactor biosynthesis; adenosylcobalamin biosynthesis.</text>
</comment>
<comment type="caution">
    <text evidence="4">The sequence shown here is derived from an EMBL/GenBank/DDBJ whole genome shotgun (WGS) entry which is preliminary data.</text>
</comment>
<dbReference type="InterPro" id="IPR003723">
    <property type="entry name" value="Precorrin-6x_reduct"/>
</dbReference>
<dbReference type="PROSITE" id="PS51014">
    <property type="entry name" value="COBK_CBIJ"/>
    <property type="match status" value="1"/>
</dbReference>
<dbReference type="AlphaFoldDB" id="A0A401FMP4"/>
<proteinExistence type="predicted"/>
<evidence type="ECO:0000256" key="2">
    <source>
        <dbReference type="ARBA" id="ARBA00022573"/>
    </source>
</evidence>
<organism evidence="4 5">
    <name type="scientific">Lentilactobacillus kosonis</name>
    <dbReference type="NCBI Taxonomy" id="2810561"/>
    <lineage>
        <taxon>Bacteria</taxon>
        <taxon>Bacillati</taxon>
        <taxon>Bacillota</taxon>
        <taxon>Bacilli</taxon>
        <taxon>Lactobacillales</taxon>
        <taxon>Lactobacillaceae</taxon>
        <taxon>Lentilactobacillus</taxon>
    </lineage>
</organism>
<gene>
    <name evidence="4" type="ORF">NBRC111893_1801</name>
</gene>
<dbReference type="UniPathway" id="UPA00148"/>
<dbReference type="EC" id="1.3.1.54" evidence="4"/>
<evidence type="ECO:0000256" key="1">
    <source>
        <dbReference type="ARBA" id="ARBA00004953"/>
    </source>
</evidence>
<dbReference type="PANTHER" id="PTHR36925">
    <property type="entry name" value="COBALT-PRECORRIN-6A REDUCTASE"/>
    <property type="match status" value="1"/>
</dbReference>
<accession>A0A401FMP4</accession>
<name>A0A401FMP4_9LACO</name>
<evidence type="ECO:0000313" key="4">
    <source>
        <dbReference type="EMBL" id="GAY73655.1"/>
    </source>
</evidence>
<reference evidence="4 5" key="1">
    <citation type="submission" date="2017-11" db="EMBL/GenBank/DDBJ databases">
        <title>Draft Genome Sequence of Lactobacillus curieae NBRC 111893 isolated from Koso, a Japanese sugar-Vegetable Fermented Beverage.</title>
        <authorList>
            <person name="Chiou T.Y."/>
            <person name="Oshima K."/>
            <person name="Suda W."/>
            <person name="Hattori M."/>
            <person name="Takahashi T."/>
        </authorList>
    </citation>
    <scope>NUCLEOTIDE SEQUENCE [LARGE SCALE GENOMIC DNA]</scope>
    <source>
        <strain evidence="4 5">NBRC111893</strain>
    </source>
</reference>
<dbReference type="GO" id="GO:0016994">
    <property type="term" value="F:precorrin-6A reductase activity"/>
    <property type="evidence" value="ECO:0007669"/>
    <property type="project" value="UniProtKB-EC"/>
</dbReference>
<sequence length="164" mass="18107">MMEASLTEDVPYIRYEREEIPEQGQFLKVVKSIEDAIKLLEDNQDQVYLSTGSKTAPDFASVLGVERLHVRVLPTTNVLEKLTDAGFQANQIDALQGPFTTALNMELFKRSGAQVVITKASGTQGGVQEKIAACEQLGILCIVVERPQLNYPVVCSDVHSLLER</sequence>
<evidence type="ECO:0000256" key="3">
    <source>
        <dbReference type="ARBA" id="ARBA00023002"/>
    </source>
</evidence>
<dbReference type="GO" id="GO:0009236">
    <property type="term" value="P:cobalamin biosynthetic process"/>
    <property type="evidence" value="ECO:0007669"/>
    <property type="project" value="UniProtKB-UniPathway"/>
</dbReference>
<dbReference type="Proteomes" id="UP000286974">
    <property type="component" value="Unassembled WGS sequence"/>
</dbReference>
<dbReference type="RefSeq" id="WP_261341436.1">
    <property type="nucleotide sequence ID" value="NZ_BEXA01000003.1"/>
</dbReference>
<evidence type="ECO:0000313" key="5">
    <source>
        <dbReference type="Proteomes" id="UP000286974"/>
    </source>
</evidence>
<keyword evidence="3 4" id="KW-0560">Oxidoreductase</keyword>
<dbReference type="PANTHER" id="PTHR36925:SF1">
    <property type="entry name" value="COBALT-PRECORRIN-6A REDUCTASE"/>
    <property type="match status" value="1"/>
</dbReference>